<dbReference type="Gramene" id="TRITD5Bv1G001510.1">
    <property type="protein sequence ID" value="TRITD5Bv1G001510.1"/>
    <property type="gene ID" value="TRITD5Bv1G001510"/>
</dbReference>
<sequence>MAGGLVGLLWEEWGIQVLVLLSFMLQVFLLTFAGIRRRKASAVLRLVLWLAYLLADSTAIYALGCISVTSRSLEHRLVVFWAPFLVLHLGGQDTITAYALEDNRLWLRHLLTMVVQVLWTAYIVYKAMAGADTFLLLATMFMFIVGVVKYGERTWALRCSNMANIRSSLKRTGVKNHLCGQLQGIKGDLDQENLLLLAHSVFDISKAYMVDSSVEVAPSPSDDDSTGLVSFGWKEICTLVELELSLLYDILYTKAAVIHTWYGLFIRVTALSTTLAAFLLFQLSIKDGFSEVDITVSYILVVGALLLEIASVLRSIGSTWTCDLMHSRKWHRLLHMAVSLRRCVGAQSYRSWSGTISQYNLLHLCTRDTMDLSSKLTKKMGLEDLWKEVHFSGTLSMSSDVRELVFMQILEIMESSEDAVRNERGGWVLRRSGLYSDLRWSIDADYHESILIWSIATDIVIVCGEQANLEESASLRKATSALSNYILFLLVALPSMLPGPLRRNLYEQTCNDLVDIWHRHGSTEPRDQASFGCNFVHTLKKLFSKDSPNSSRHREREKLARILLSKKHNLQTNDSPGRTLLLGIQLADQLLSKESDVPNLLQVIFGVWVETLCHAANRCSRDSHARQLSNGGELTSIVWLMSGLVGCLPKRQPGL</sequence>
<dbReference type="Pfam" id="PF13968">
    <property type="entry name" value="DUF4220"/>
    <property type="match status" value="1"/>
</dbReference>
<name>A0A9R0WXL5_TRITD</name>
<evidence type="ECO:0000256" key="1">
    <source>
        <dbReference type="SAM" id="Phobius"/>
    </source>
</evidence>
<evidence type="ECO:0000313" key="3">
    <source>
        <dbReference type="EMBL" id="VAI26268.1"/>
    </source>
</evidence>
<feature type="transmembrane region" description="Helical" evidence="1">
    <location>
        <begin position="264"/>
        <end position="285"/>
    </location>
</feature>
<keyword evidence="1" id="KW-0472">Membrane</keyword>
<organism evidence="3 4">
    <name type="scientific">Triticum turgidum subsp. durum</name>
    <name type="common">Durum wheat</name>
    <name type="synonym">Triticum durum</name>
    <dbReference type="NCBI Taxonomy" id="4567"/>
    <lineage>
        <taxon>Eukaryota</taxon>
        <taxon>Viridiplantae</taxon>
        <taxon>Streptophyta</taxon>
        <taxon>Embryophyta</taxon>
        <taxon>Tracheophyta</taxon>
        <taxon>Spermatophyta</taxon>
        <taxon>Magnoliopsida</taxon>
        <taxon>Liliopsida</taxon>
        <taxon>Poales</taxon>
        <taxon>Poaceae</taxon>
        <taxon>BOP clade</taxon>
        <taxon>Pooideae</taxon>
        <taxon>Triticodae</taxon>
        <taxon>Triticeae</taxon>
        <taxon>Triticinae</taxon>
        <taxon>Triticum</taxon>
    </lineage>
</organism>
<feature type="transmembrane region" description="Helical" evidence="1">
    <location>
        <begin position="131"/>
        <end position="148"/>
    </location>
</feature>
<dbReference type="PANTHER" id="PTHR31325">
    <property type="entry name" value="OS01G0798800 PROTEIN-RELATED"/>
    <property type="match status" value="1"/>
</dbReference>
<protein>
    <recommendedName>
        <fullName evidence="2">DUF4220 domain-containing protein</fullName>
    </recommendedName>
</protein>
<evidence type="ECO:0000259" key="2">
    <source>
        <dbReference type="Pfam" id="PF13968"/>
    </source>
</evidence>
<dbReference type="Pfam" id="PF04578">
    <property type="entry name" value="DUF594"/>
    <property type="match status" value="1"/>
</dbReference>
<dbReference type="InterPro" id="IPR025315">
    <property type="entry name" value="DUF4220"/>
</dbReference>
<feature type="transmembrane region" description="Helical" evidence="1">
    <location>
        <begin position="47"/>
        <end position="69"/>
    </location>
</feature>
<feature type="transmembrane region" description="Helical" evidence="1">
    <location>
        <begin position="81"/>
        <end position="100"/>
    </location>
</feature>
<feature type="transmembrane region" description="Helical" evidence="1">
    <location>
        <begin position="297"/>
        <end position="322"/>
    </location>
</feature>
<dbReference type="OMA" id="DADYHES"/>
<keyword evidence="1" id="KW-1133">Transmembrane helix</keyword>
<dbReference type="Proteomes" id="UP000324705">
    <property type="component" value="Chromosome 5B"/>
</dbReference>
<reference evidence="3 4" key="1">
    <citation type="submission" date="2017-09" db="EMBL/GenBank/DDBJ databases">
        <authorList>
            <consortium name="International Durum Wheat Genome Sequencing Consortium (IDWGSC)"/>
            <person name="Milanesi L."/>
        </authorList>
    </citation>
    <scope>NUCLEOTIDE SEQUENCE [LARGE SCALE GENOMIC DNA]</scope>
    <source>
        <strain evidence="4">cv. Svevo</strain>
    </source>
</reference>
<keyword evidence="4" id="KW-1185">Reference proteome</keyword>
<dbReference type="InterPro" id="IPR007658">
    <property type="entry name" value="DUF594"/>
</dbReference>
<feature type="transmembrane region" description="Helical" evidence="1">
    <location>
        <begin position="13"/>
        <end position="35"/>
    </location>
</feature>
<dbReference type="AlphaFoldDB" id="A0A9R0WXL5"/>
<dbReference type="EMBL" id="LT934120">
    <property type="protein sequence ID" value="VAI26268.1"/>
    <property type="molecule type" value="Genomic_DNA"/>
</dbReference>
<feature type="transmembrane region" description="Helical" evidence="1">
    <location>
        <begin position="107"/>
        <end position="125"/>
    </location>
</feature>
<evidence type="ECO:0000313" key="4">
    <source>
        <dbReference type="Proteomes" id="UP000324705"/>
    </source>
</evidence>
<feature type="transmembrane region" description="Helical" evidence="1">
    <location>
        <begin position="482"/>
        <end position="501"/>
    </location>
</feature>
<keyword evidence="1" id="KW-0812">Transmembrane</keyword>
<feature type="domain" description="DUF4220" evidence="2">
    <location>
        <begin position="49"/>
        <end position="363"/>
    </location>
</feature>
<proteinExistence type="predicted"/>
<accession>A0A9R0WXL5</accession>
<gene>
    <name evidence="3" type="ORF">TRITD_5Bv1G001510</name>
</gene>